<dbReference type="GO" id="GO:0170038">
    <property type="term" value="P:proteinogenic amino acid biosynthetic process"/>
    <property type="evidence" value="ECO:0007669"/>
    <property type="project" value="UniProtKB-ARBA"/>
</dbReference>
<dbReference type="SUPFAM" id="SSF52016">
    <property type="entry name" value="LeuD/IlvD-like"/>
    <property type="match status" value="1"/>
</dbReference>
<evidence type="ECO:0000256" key="3">
    <source>
        <dbReference type="ARBA" id="ARBA00023004"/>
    </source>
</evidence>
<proteinExistence type="predicted"/>
<evidence type="ECO:0000256" key="4">
    <source>
        <dbReference type="ARBA" id="ARBA00023014"/>
    </source>
</evidence>
<dbReference type="GO" id="GO:0046872">
    <property type="term" value="F:metal ion binding"/>
    <property type="evidence" value="ECO:0007669"/>
    <property type="project" value="UniProtKB-KW"/>
</dbReference>
<dbReference type="InterPro" id="IPR050067">
    <property type="entry name" value="IPM_dehydratase_rel_enz"/>
</dbReference>
<dbReference type="GO" id="GO:0170034">
    <property type="term" value="P:L-amino acid biosynthetic process"/>
    <property type="evidence" value="ECO:0007669"/>
    <property type="project" value="UniProtKB-ARBA"/>
</dbReference>
<dbReference type="InterPro" id="IPR001030">
    <property type="entry name" value="Acoase/IPM_deHydtase_lsu_aba"/>
</dbReference>
<evidence type="ECO:0000313" key="8">
    <source>
        <dbReference type="EMBL" id="RCJ03711.1"/>
    </source>
</evidence>
<organism evidence="8 9">
    <name type="scientific">Cupriavidus necator</name>
    <name type="common">Alcaligenes eutrophus</name>
    <name type="synonym">Ralstonia eutropha</name>
    <dbReference type="NCBI Taxonomy" id="106590"/>
    <lineage>
        <taxon>Bacteria</taxon>
        <taxon>Pseudomonadati</taxon>
        <taxon>Pseudomonadota</taxon>
        <taxon>Betaproteobacteria</taxon>
        <taxon>Burkholderiales</taxon>
        <taxon>Burkholderiaceae</taxon>
        <taxon>Cupriavidus</taxon>
    </lineage>
</organism>
<dbReference type="Proteomes" id="UP000253501">
    <property type="component" value="Unassembled WGS sequence"/>
</dbReference>
<keyword evidence="5" id="KW-0456">Lyase</keyword>
<evidence type="ECO:0000256" key="5">
    <source>
        <dbReference type="ARBA" id="ARBA00023239"/>
    </source>
</evidence>
<protein>
    <submittedName>
        <fullName evidence="8">3-isopropylmalate dehydratase</fullName>
    </submittedName>
</protein>
<keyword evidence="3" id="KW-0408">Iron</keyword>
<feature type="domain" description="Aconitase/3-isopropylmalate dehydratase large subunit alpha/beta/alpha" evidence="6">
    <location>
        <begin position="233"/>
        <end position="641"/>
    </location>
</feature>
<evidence type="ECO:0000259" key="6">
    <source>
        <dbReference type="Pfam" id="PF00330"/>
    </source>
</evidence>
<comment type="subunit">
    <text evidence="1">Heterodimer of LeuC and LeuD.</text>
</comment>
<dbReference type="PANTHER" id="PTHR43822:SF2">
    <property type="entry name" value="HOMOACONITASE, MITOCHONDRIAL"/>
    <property type="match status" value="1"/>
</dbReference>
<dbReference type="Gene3D" id="3.30.499.10">
    <property type="entry name" value="Aconitase, domain 3"/>
    <property type="match status" value="2"/>
</dbReference>
<dbReference type="RefSeq" id="WP_114136045.1">
    <property type="nucleotide sequence ID" value="NZ_CP068436.1"/>
</dbReference>
<evidence type="ECO:0000313" key="9">
    <source>
        <dbReference type="Proteomes" id="UP000253501"/>
    </source>
</evidence>
<dbReference type="InterPro" id="IPR000573">
    <property type="entry name" value="AconitaseA/IPMdHydase_ssu_swvl"/>
</dbReference>
<feature type="domain" description="Aconitase A/isopropylmalate dehydratase small subunit swivel" evidence="7">
    <location>
        <begin position="85"/>
        <end position="133"/>
    </location>
</feature>
<reference evidence="8 9" key="1">
    <citation type="submission" date="2018-04" db="EMBL/GenBank/DDBJ databases">
        <title>Cupriavidus necator CR12 genome sequencing and assembly.</title>
        <authorList>
            <person name="Ben Fekih I."/>
            <person name="Mazhar H.S."/>
            <person name="Bello S.K."/>
            <person name="Rensing C."/>
        </authorList>
    </citation>
    <scope>NUCLEOTIDE SEQUENCE [LARGE SCALE GENOMIC DNA]</scope>
    <source>
        <strain evidence="8 9">CR12</strain>
    </source>
</reference>
<evidence type="ECO:0000259" key="7">
    <source>
        <dbReference type="Pfam" id="PF00694"/>
    </source>
</evidence>
<evidence type="ECO:0000256" key="2">
    <source>
        <dbReference type="ARBA" id="ARBA00022723"/>
    </source>
</evidence>
<dbReference type="SUPFAM" id="SSF53732">
    <property type="entry name" value="Aconitase iron-sulfur domain"/>
    <property type="match status" value="1"/>
</dbReference>
<name>A0A367P799_CUPNE</name>
<evidence type="ECO:0000256" key="1">
    <source>
        <dbReference type="ARBA" id="ARBA00011271"/>
    </source>
</evidence>
<comment type="caution">
    <text evidence="8">The sequence shown here is derived from an EMBL/GenBank/DDBJ whole genome shotgun (WGS) entry which is preliminary data.</text>
</comment>
<dbReference type="EMBL" id="QDHA01000131">
    <property type="protein sequence ID" value="RCJ03711.1"/>
    <property type="molecule type" value="Genomic_DNA"/>
</dbReference>
<keyword evidence="4" id="KW-0411">Iron-sulfur</keyword>
<dbReference type="GO" id="GO:0016829">
    <property type="term" value="F:lyase activity"/>
    <property type="evidence" value="ECO:0007669"/>
    <property type="project" value="UniProtKB-KW"/>
</dbReference>
<accession>A0A367P799</accession>
<gene>
    <name evidence="8" type="ORF">DDK22_35755</name>
</gene>
<dbReference type="AlphaFoldDB" id="A0A367P799"/>
<dbReference type="PRINTS" id="PR00415">
    <property type="entry name" value="ACONITASE"/>
</dbReference>
<dbReference type="PANTHER" id="PTHR43822">
    <property type="entry name" value="HOMOACONITASE, MITOCHONDRIAL-RELATED"/>
    <property type="match status" value="1"/>
</dbReference>
<dbReference type="InterPro" id="IPR015931">
    <property type="entry name" value="Acnase/IPM_dHydase_lsu_aba_1/3"/>
</dbReference>
<dbReference type="InterPro" id="IPR015928">
    <property type="entry name" value="Aconitase/3IPM_dehydase_swvl"/>
</dbReference>
<keyword evidence="2" id="KW-0479">Metal-binding</keyword>
<dbReference type="Gene3D" id="3.20.19.10">
    <property type="entry name" value="Aconitase, domain 4"/>
    <property type="match status" value="1"/>
</dbReference>
<dbReference type="Pfam" id="PF00694">
    <property type="entry name" value="Aconitase_C"/>
    <property type="match status" value="1"/>
</dbReference>
<dbReference type="Pfam" id="PF00330">
    <property type="entry name" value="Aconitase"/>
    <property type="match status" value="1"/>
</dbReference>
<dbReference type="GO" id="GO:0051536">
    <property type="term" value="F:iron-sulfur cluster binding"/>
    <property type="evidence" value="ECO:0007669"/>
    <property type="project" value="UniProtKB-KW"/>
</dbReference>
<dbReference type="InterPro" id="IPR036008">
    <property type="entry name" value="Aconitase_4Fe-4S_dom"/>
</dbReference>
<sequence>MNVLEPNGRVLYLADSTASMEKQLQGERLTLAESEPLRDDVSTDEITPVPILTHYDDALGRYPYTGYKVGSTLPFTPNSVRQGNFYVTVAGNRYGKGSSREHSPSAEKLAGIRLVVAKSFERIYRQNADNIGLYTSTDFSLLPRLEAGEAIPLDELVIGRDALAASILKHGGLLKFGQQYLTNVTPPANVEEQRPQTLFEKIVRRNMLSTPVTPSDPKPGDGIFVQAHWRFIHEYYTGMCAHMLHATFGKPVELKHADHIVVFEDHTSYVTQSPAHVRNGLVENVVQMRFAQRDFVKTYGLTFHRTLTNEELLKDDGSNVAGISHAMMAERYALPGQVVVGTDSHTPHSGALGCVAFGVGTTDMANAFVTGAVRMTLPESIRVQLGGKLQAGVTAKDVVLQLLAQPAIKAGAGVGKVFEFTGPVVSAMSVDERATLTNMCAELGGFTGIVAPDAETVRFILERRGMEFQLEPWMRSDDGASYSAEIEVDCSVLSPMVARPGDPGNGLPLATLDETVKVDIAYGGSCTAGKREDFDQYHAVFQWAAERGMRIPEHVTLYLQFGTTDVRDYCQKKGYLKTFEAVGARILQPSCGACANCGPGSSTSPEQVTVSSINRNFPGRSGPGQVWLVSPPTVAASAIAGKLVSFEELQRPQAASSH</sequence>